<dbReference type="Pfam" id="PF02602">
    <property type="entry name" value="HEM4"/>
    <property type="match status" value="1"/>
</dbReference>
<dbReference type="InterPro" id="IPR036108">
    <property type="entry name" value="4pyrrol_syn_uPrphyn_synt_sf"/>
</dbReference>
<name>A0ABT1AWC4_9FLAO</name>
<dbReference type="SUPFAM" id="SSF69618">
    <property type="entry name" value="HemD-like"/>
    <property type="match status" value="1"/>
</dbReference>
<dbReference type="EMBL" id="JAMXIB010000003">
    <property type="protein sequence ID" value="MCO5724307.1"/>
    <property type="molecule type" value="Genomic_DNA"/>
</dbReference>
<comment type="caution">
    <text evidence="2">The sequence shown here is derived from an EMBL/GenBank/DDBJ whole genome shotgun (WGS) entry which is preliminary data.</text>
</comment>
<dbReference type="Proteomes" id="UP001206312">
    <property type="component" value="Unassembled WGS sequence"/>
</dbReference>
<keyword evidence="3" id="KW-1185">Reference proteome</keyword>
<sequence length="221" mass="24038">MKSLLATRKLGSAHREILMAAGWRVTDYDAIAITLLPTPYDPKGDAAIFSSKHAVLACFPEDMPEAPSDKPCLCVGETTAALLGEKGVRVLETAPSASDLATRIEKRYRDWSFTYYCGNRRLDTLPQALDSLGIPWEEVVVYNTGSVHRAFDQAFDGLLFFSPSGVESYARMNPFGKAVAYCIGPTTAAAARKYTERILISETPDVGAVIALALSQKDPVK</sequence>
<dbReference type="CDD" id="cd06578">
    <property type="entry name" value="HemD"/>
    <property type="match status" value="1"/>
</dbReference>
<accession>A0ABT1AWC4</accession>
<evidence type="ECO:0000259" key="1">
    <source>
        <dbReference type="Pfam" id="PF02602"/>
    </source>
</evidence>
<dbReference type="PANTHER" id="PTHR12390:SF0">
    <property type="entry name" value="UROPORPHYRINOGEN-III SYNTHASE"/>
    <property type="match status" value="1"/>
</dbReference>
<dbReference type="PANTHER" id="PTHR12390">
    <property type="entry name" value="UROPORPHYRINOGEN III SYNTHASE"/>
    <property type="match status" value="1"/>
</dbReference>
<dbReference type="RefSeq" id="WP_252740685.1">
    <property type="nucleotide sequence ID" value="NZ_JAMXIB010000003.1"/>
</dbReference>
<gene>
    <name evidence="2" type="ORF">NG653_05535</name>
</gene>
<protein>
    <submittedName>
        <fullName evidence="2">Uroporphyrinogen-III synthase</fullName>
    </submittedName>
</protein>
<proteinExistence type="predicted"/>
<evidence type="ECO:0000313" key="3">
    <source>
        <dbReference type="Proteomes" id="UP001206312"/>
    </source>
</evidence>
<dbReference type="Gene3D" id="3.40.50.10090">
    <property type="match status" value="2"/>
</dbReference>
<evidence type="ECO:0000313" key="2">
    <source>
        <dbReference type="EMBL" id="MCO5724307.1"/>
    </source>
</evidence>
<dbReference type="InterPro" id="IPR003754">
    <property type="entry name" value="4pyrrol_synth_uPrphyn_synth"/>
</dbReference>
<reference evidence="2 3" key="1">
    <citation type="submission" date="2022-06" db="EMBL/GenBank/DDBJ databases">
        <authorList>
            <person name="Xuan X."/>
        </authorList>
    </citation>
    <scope>NUCLEOTIDE SEQUENCE [LARGE SCALE GENOMIC DNA]</scope>
    <source>
        <strain evidence="2 3">2V75</strain>
    </source>
</reference>
<organism evidence="2 3">
    <name type="scientific">Robiginitalea marina</name>
    <dbReference type="NCBI Taxonomy" id="2954105"/>
    <lineage>
        <taxon>Bacteria</taxon>
        <taxon>Pseudomonadati</taxon>
        <taxon>Bacteroidota</taxon>
        <taxon>Flavobacteriia</taxon>
        <taxon>Flavobacteriales</taxon>
        <taxon>Flavobacteriaceae</taxon>
        <taxon>Robiginitalea</taxon>
    </lineage>
</organism>
<dbReference type="InterPro" id="IPR039793">
    <property type="entry name" value="UROS/Hem4"/>
</dbReference>
<feature type="domain" description="Tetrapyrrole biosynthesis uroporphyrinogen III synthase" evidence="1">
    <location>
        <begin position="41"/>
        <end position="210"/>
    </location>
</feature>